<sequence>MFFIEEKLITEREVSNAEEVLQHIQWTSKMLNAGNKTDNTSMQETVNDSNPSSDDNSDDDQLNNVTLEEEFIDWCQEVPYMSPYSTAQQHMYQAFKVWSYITPKRNVQALLNRQSITAWVNRAWKKYEASTINSYLGSLVRLTTFLKDTGRITGEEESMEDRLQEHIKLIRMSLKKKIRVRRTVVESDEIQTMIIPEDIAAFLSSTPSNRCRELALKPPMKVVASDFYDVRDFIIMRILQTNAQRPMAIRGMTHRNISMAKRIDDGGALVTVASHKTAETGPVIISPNGEVYSMLKNFIAMLKRIPNFQHQDNQSIFVSYPKRDGSVVPMTSSHMNKAIQRLWNEGPSEKAISATRLRKATSTHVRAAVPESREVLARHMTHAAATADRYYALYDREQLAMPISSLISSVMENPNSKDIQHSIHWPKSGLPTPKPKDAIECGADKEGKNEEISDDQISKVDNIDNDVSDTTEDYDVENYFPPLSPLNECNLILSDSEELPEKQIKKHKRRSFTESESETLIAICQQNLKKGKVFRSDIKEIVEKDPRGQKLIANLKARNSGNDTDIWKIIVDRIHAERRRRLRINKS</sequence>
<accession>A0A6J8B7M9</accession>
<organism evidence="3 4">
    <name type="scientific">Mytilus coruscus</name>
    <name type="common">Sea mussel</name>
    <dbReference type="NCBI Taxonomy" id="42192"/>
    <lineage>
        <taxon>Eukaryota</taxon>
        <taxon>Metazoa</taxon>
        <taxon>Spiralia</taxon>
        <taxon>Lophotrochozoa</taxon>
        <taxon>Mollusca</taxon>
        <taxon>Bivalvia</taxon>
        <taxon>Autobranchia</taxon>
        <taxon>Pteriomorphia</taxon>
        <taxon>Mytilida</taxon>
        <taxon>Mytiloidea</taxon>
        <taxon>Mytilidae</taxon>
        <taxon>Mytilinae</taxon>
        <taxon>Mytilus</taxon>
    </lineage>
</organism>
<reference evidence="3 4" key="1">
    <citation type="submission" date="2020-06" db="EMBL/GenBank/DDBJ databases">
        <authorList>
            <person name="Li R."/>
            <person name="Bekaert M."/>
        </authorList>
    </citation>
    <scope>NUCLEOTIDE SEQUENCE [LARGE SCALE GENOMIC DNA]</scope>
    <source>
        <strain evidence="4">wild</strain>
    </source>
</reference>
<dbReference type="PANTHER" id="PTHR30349:SF41">
    <property type="entry name" value="INTEGRASE_RECOMBINASE PROTEIN MJ0367-RELATED"/>
    <property type="match status" value="1"/>
</dbReference>
<keyword evidence="1" id="KW-0238">DNA-binding</keyword>
<dbReference type="InterPro" id="IPR011010">
    <property type="entry name" value="DNA_brk_join_enz"/>
</dbReference>
<evidence type="ECO:0000256" key="2">
    <source>
        <dbReference type="SAM" id="MobiDB-lite"/>
    </source>
</evidence>
<dbReference type="GO" id="GO:0003677">
    <property type="term" value="F:DNA binding"/>
    <property type="evidence" value="ECO:0007669"/>
    <property type="project" value="UniProtKB-KW"/>
</dbReference>
<dbReference type="EMBL" id="CACVKT020002754">
    <property type="protein sequence ID" value="CAC5379905.1"/>
    <property type="molecule type" value="Genomic_DNA"/>
</dbReference>
<dbReference type="Proteomes" id="UP000507470">
    <property type="component" value="Unassembled WGS sequence"/>
</dbReference>
<protein>
    <recommendedName>
        <fullName evidence="5">Tyr recombinase domain-containing protein</fullName>
    </recommendedName>
</protein>
<dbReference type="SUPFAM" id="SSF56349">
    <property type="entry name" value="DNA breaking-rejoining enzymes"/>
    <property type="match status" value="1"/>
</dbReference>
<evidence type="ECO:0008006" key="5">
    <source>
        <dbReference type="Google" id="ProtNLM"/>
    </source>
</evidence>
<feature type="region of interest" description="Disordered" evidence="2">
    <location>
        <begin position="33"/>
        <end position="61"/>
    </location>
</feature>
<proteinExistence type="predicted"/>
<dbReference type="PANTHER" id="PTHR30349">
    <property type="entry name" value="PHAGE INTEGRASE-RELATED"/>
    <property type="match status" value="1"/>
</dbReference>
<name>A0A6J8B7M9_MYTCO</name>
<keyword evidence="4" id="KW-1185">Reference proteome</keyword>
<evidence type="ECO:0000256" key="1">
    <source>
        <dbReference type="ARBA" id="ARBA00023125"/>
    </source>
</evidence>
<dbReference type="InterPro" id="IPR050090">
    <property type="entry name" value="Tyrosine_recombinase_XerCD"/>
</dbReference>
<dbReference type="AlphaFoldDB" id="A0A6J8B7M9"/>
<evidence type="ECO:0000313" key="3">
    <source>
        <dbReference type="EMBL" id="CAC5379905.1"/>
    </source>
</evidence>
<gene>
    <name evidence="3" type="ORF">MCOR_15909</name>
</gene>
<evidence type="ECO:0000313" key="4">
    <source>
        <dbReference type="Proteomes" id="UP000507470"/>
    </source>
</evidence>
<feature type="compositionally biased region" description="Polar residues" evidence="2">
    <location>
        <begin position="33"/>
        <end position="46"/>
    </location>
</feature>
<dbReference type="OrthoDB" id="5960386at2759"/>